<organism evidence="4 5">
    <name type="scientific">Arthrobacter oryzae</name>
    <dbReference type="NCBI Taxonomy" id="409290"/>
    <lineage>
        <taxon>Bacteria</taxon>
        <taxon>Bacillati</taxon>
        <taxon>Actinomycetota</taxon>
        <taxon>Actinomycetes</taxon>
        <taxon>Micrococcales</taxon>
        <taxon>Micrococcaceae</taxon>
        <taxon>Arthrobacter</taxon>
    </lineage>
</organism>
<evidence type="ECO:0000256" key="2">
    <source>
        <dbReference type="SAM" id="MobiDB-lite"/>
    </source>
</evidence>
<sequence>MNEGADVTEETARLQAPDGAGAAKDSEEAQHSRAVQDDLLLEQQLCFALTVASRSVVGAYKPVLDKLGLTHPQYLVMLCLWEASPRSVRDISEALAQEPATISPLLRRLETAGFITRQRMPGNERTLDVRLTPRGAALREEATAVPGIMMTRLGLTREQVGQLHASMMDLIAATRPGSEHAPER</sequence>
<evidence type="ECO:0000313" key="4">
    <source>
        <dbReference type="EMBL" id="RKR18794.1"/>
    </source>
</evidence>
<gene>
    <name evidence="4" type="ORF">C8D78_2533</name>
</gene>
<dbReference type="PROSITE" id="PS50995">
    <property type="entry name" value="HTH_MARR_2"/>
    <property type="match status" value="1"/>
</dbReference>
<evidence type="ECO:0000256" key="1">
    <source>
        <dbReference type="ARBA" id="ARBA00004496"/>
    </source>
</evidence>
<reference evidence="4 5" key="1">
    <citation type="submission" date="2018-10" db="EMBL/GenBank/DDBJ databases">
        <title>Genomic Encyclopedia of Type Strains, Phase IV (KMG-IV): sequencing the most valuable type-strain genomes for metagenomic binning, comparative biology and taxonomic classification.</title>
        <authorList>
            <person name="Goeker M."/>
        </authorList>
    </citation>
    <scope>NUCLEOTIDE SEQUENCE [LARGE SCALE GENOMIC DNA]</scope>
    <source>
        <strain evidence="4 5">DSM 25586</strain>
    </source>
</reference>
<comment type="subcellular location">
    <subcellularLocation>
        <location evidence="1">Cytoplasm</location>
    </subcellularLocation>
</comment>
<feature type="region of interest" description="Disordered" evidence="2">
    <location>
        <begin position="1"/>
        <end position="31"/>
    </location>
</feature>
<feature type="domain" description="HTH marR-type" evidence="3">
    <location>
        <begin position="42"/>
        <end position="172"/>
    </location>
</feature>
<dbReference type="EMBL" id="RBIR01000005">
    <property type="protein sequence ID" value="RKR18794.1"/>
    <property type="molecule type" value="Genomic_DNA"/>
</dbReference>
<dbReference type="PANTHER" id="PTHR33164:SF5">
    <property type="entry name" value="ORGANIC HYDROPEROXIDE RESISTANCE TRANSCRIPTIONAL REGULATOR"/>
    <property type="match status" value="1"/>
</dbReference>
<proteinExistence type="predicted"/>
<dbReference type="SMART" id="SM00347">
    <property type="entry name" value="HTH_MARR"/>
    <property type="match status" value="1"/>
</dbReference>
<dbReference type="InterPro" id="IPR036388">
    <property type="entry name" value="WH-like_DNA-bd_sf"/>
</dbReference>
<dbReference type="Proteomes" id="UP000276055">
    <property type="component" value="Unassembled WGS sequence"/>
</dbReference>
<evidence type="ECO:0000259" key="3">
    <source>
        <dbReference type="PROSITE" id="PS50995"/>
    </source>
</evidence>
<dbReference type="InterPro" id="IPR000835">
    <property type="entry name" value="HTH_MarR-typ"/>
</dbReference>
<comment type="caution">
    <text evidence="4">The sequence shown here is derived from an EMBL/GenBank/DDBJ whole genome shotgun (WGS) entry which is preliminary data.</text>
</comment>
<dbReference type="InterPro" id="IPR036390">
    <property type="entry name" value="WH_DNA-bd_sf"/>
</dbReference>
<dbReference type="GO" id="GO:0005737">
    <property type="term" value="C:cytoplasm"/>
    <property type="evidence" value="ECO:0007669"/>
    <property type="project" value="UniProtKB-SubCell"/>
</dbReference>
<accession>A0A495EPF5</accession>
<dbReference type="GO" id="GO:0003700">
    <property type="term" value="F:DNA-binding transcription factor activity"/>
    <property type="evidence" value="ECO:0007669"/>
    <property type="project" value="InterPro"/>
</dbReference>
<protein>
    <submittedName>
        <fullName evidence="4">MarR family transcriptional regulator</fullName>
    </submittedName>
</protein>
<evidence type="ECO:0000313" key="5">
    <source>
        <dbReference type="Proteomes" id="UP000276055"/>
    </source>
</evidence>
<name>A0A495EPF5_9MICC</name>
<dbReference type="InterPro" id="IPR011991">
    <property type="entry name" value="ArsR-like_HTH"/>
</dbReference>
<dbReference type="Pfam" id="PF01047">
    <property type="entry name" value="MarR"/>
    <property type="match status" value="1"/>
</dbReference>
<dbReference type="GO" id="GO:0006950">
    <property type="term" value="P:response to stress"/>
    <property type="evidence" value="ECO:0007669"/>
    <property type="project" value="TreeGrafter"/>
</dbReference>
<dbReference type="InterPro" id="IPR039422">
    <property type="entry name" value="MarR/SlyA-like"/>
</dbReference>
<dbReference type="OrthoDB" id="9806864at2"/>
<dbReference type="PANTHER" id="PTHR33164">
    <property type="entry name" value="TRANSCRIPTIONAL REGULATOR, MARR FAMILY"/>
    <property type="match status" value="1"/>
</dbReference>
<dbReference type="CDD" id="cd00090">
    <property type="entry name" value="HTH_ARSR"/>
    <property type="match status" value="1"/>
</dbReference>
<dbReference type="Gene3D" id="1.10.10.10">
    <property type="entry name" value="Winged helix-like DNA-binding domain superfamily/Winged helix DNA-binding domain"/>
    <property type="match status" value="1"/>
</dbReference>
<dbReference type="AlphaFoldDB" id="A0A495EPF5"/>
<dbReference type="SUPFAM" id="SSF46785">
    <property type="entry name" value="Winged helix' DNA-binding domain"/>
    <property type="match status" value="1"/>
</dbReference>